<evidence type="ECO:0000259" key="5">
    <source>
        <dbReference type="Pfam" id="PF21530"/>
    </source>
</evidence>
<dbReference type="InterPro" id="IPR049163">
    <property type="entry name" value="Pif1-like_2B_dom"/>
</dbReference>
<dbReference type="InterPro" id="IPR025476">
    <property type="entry name" value="Helitron_helicase-like"/>
</dbReference>
<comment type="cofactor">
    <cofactor evidence="1">
        <name>Mg(2+)</name>
        <dbReference type="ChEBI" id="CHEBI:18420"/>
    </cofactor>
</comment>
<dbReference type="STRING" id="34508.A0A4V6XVZ4"/>
<dbReference type="GO" id="GO:0006310">
    <property type="term" value="P:DNA recombination"/>
    <property type="evidence" value="ECO:0007669"/>
    <property type="project" value="UniProtKB-KW"/>
</dbReference>
<feature type="compositionally biased region" description="Acidic residues" evidence="2">
    <location>
        <begin position="461"/>
        <end position="472"/>
    </location>
</feature>
<feature type="compositionally biased region" description="Basic residues" evidence="2">
    <location>
        <begin position="25"/>
        <end position="34"/>
    </location>
</feature>
<evidence type="ECO:0000259" key="3">
    <source>
        <dbReference type="Pfam" id="PF05970"/>
    </source>
</evidence>
<protein>
    <recommendedName>
        <fullName evidence="1">ATP-dependent DNA helicase</fullName>
        <ecNumber evidence="1">5.6.2.3</ecNumber>
    </recommendedName>
</protein>
<name>A0A4V6XVZ4_STECR</name>
<feature type="compositionally biased region" description="Basic and acidic residues" evidence="2">
    <location>
        <begin position="538"/>
        <end position="550"/>
    </location>
</feature>
<dbReference type="GO" id="GO:0043139">
    <property type="term" value="F:5'-3' DNA helicase activity"/>
    <property type="evidence" value="ECO:0007669"/>
    <property type="project" value="UniProtKB-EC"/>
</dbReference>
<comment type="caution">
    <text evidence="6">The sequence shown here is derived from an EMBL/GenBank/DDBJ whole genome shotgun (WGS) entry which is preliminary data.</text>
</comment>
<gene>
    <name evidence="6" type="ORF">L596_019825</name>
</gene>
<dbReference type="EC" id="5.6.2.3" evidence="1"/>
<dbReference type="CDD" id="cd18809">
    <property type="entry name" value="SF1_C_RecD"/>
    <property type="match status" value="1"/>
</dbReference>
<feature type="domain" description="DNA helicase Pif1-like DEAD-box helicase" evidence="3">
    <location>
        <begin position="1356"/>
        <end position="1568"/>
    </location>
</feature>
<comment type="catalytic activity">
    <reaction evidence="1">
        <text>ATP + H2O = ADP + phosphate + H(+)</text>
        <dbReference type="Rhea" id="RHEA:13065"/>
        <dbReference type="ChEBI" id="CHEBI:15377"/>
        <dbReference type="ChEBI" id="CHEBI:15378"/>
        <dbReference type="ChEBI" id="CHEBI:30616"/>
        <dbReference type="ChEBI" id="CHEBI:43474"/>
        <dbReference type="ChEBI" id="CHEBI:456216"/>
        <dbReference type="EC" id="5.6.2.3"/>
    </reaction>
</comment>
<evidence type="ECO:0000259" key="4">
    <source>
        <dbReference type="Pfam" id="PF14214"/>
    </source>
</evidence>
<proteinExistence type="inferred from homology"/>
<dbReference type="EMBL" id="AZBU02000006">
    <property type="protein sequence ID" value="TKR72365.1"/>
    <property type="molecule type" value="Genomic_DNA"/>
</dbReference>
<dbReference type="SUPFAM" id="SSF52540">
    <property type="entry name" value="P-loop containing nucleoside triphosphate hydrolases"/>
    <property type="match status" value="2"/>
</dbReference>
<evidence type="ECO:0000256" key="1">
    <source>
        <dbReference type="RuleBase" id="RU363044"/>
    </source>
</evidence>
<keyword evidence="1" id="KW-0347">Helicase</keyword>
<dbReference type="InterPro" id="IPR027417">
    <property type="entry name" value="P-loop_NTPase"/>
</dbReference>
<keyword evidence="7" id="KW-1185">Reference proteome</keyword>
<keyword evidence="1" id="KW-0234">DNA repair</keyword>
<dbReference type="InterPro" id="IPR010285">
    <property type="entry name" value="DNA_helicase_pif1-like_DEAD"/>
</dbReference>
<dbReference type="Pfam" id="PF21530">
    <property type="entry name" value="Pif1_2B_dom"/>
    <property type="match status" value="1"/>
</dbReference>
<dbReference type="Pfam" id="PF05970">
    <property type="entry name" value="PIF1"/>
    <property type="match status" value="1"/>
</dbReference>
<feature type="domain" description="Helitron helicase-like" evidence="4">
    <location>
        <begin position="630"/>
        <end position="835"/>
    </location>
</feature>
<organism evidence="6 7">
    <name type="scientific">Steinernema carpocapsae</name>
    <name type="common">Entomopathogenic nematode</name>
    <dbReference type="NCBI Taxonomy" id="34508"/>
    <lineage>
        <taxon>Eukaryota</taxon>
        <taxon>Metazoa</taxon>
        <taxon>Ecdysozoa</taxon>
        <taxon>Nematoda</taxon>
        <taxon>Chromadorea</taxon>
        <taxon>Rhabditida</taxon>
        <taxon>Tylenchina</taxon>
        <taxon>Panagrolaimomorpha</taxon>
        <taxon>Strongyloidoidea</taxon>
        <taxon>Steinernematidae</taxon>
        <taxon>Steinernema</taxon>
    </lineage>
</organism>
<evidence type="ECO:0000313" key="7">
    <source>
        <dbReference type="Proteomes" id="UP000298663"/>
    </source>
</evidence>
<keyword evidence="1" id="KW-0547">Nucleotide-binding</keyword>
<reference evidence="6 7" key="1">
    <citation type="journal article" date="2015" name="Genome Biol.">
        <title>Comparative genomics of Steinernema reveals deeply conserved gene regulatory networks.</title>
        <authorList>
            <person name="Dillman A.R."/>
            <person name="Macchietto M."/>
            <person name="Porter C.F."/>
            <person name="Rogers A."/>
            <person name="Williams B."/>
            <person name="Antoshechkin I."/>
            <person name="Lee M.M."/>
            <person name="Goodwin Z."/>
            <person name="Lu X."/>
            <person name="Lewis E.E."/>
            <person name="Goodrich-Blair H."/>
            <person name="Stock S.P."/>
            <person name="Adams B.J."/>
            <person name="Sternberg P.W."/>
            <person name="Mortazavi A."/>
        </authorList>
    </citation>
    <scope>NUCLEOTIDE SEQUENCE [LARGE SCALE GENOMIC DNA]</scope>
    <source>
        <strain evidence="6 7">ALL</strain>
    </source>
</reference>
<dbReference type="GO" id="GO:0016887">
    <property type="term" value="F:ATP hydrolysis activity"/>
    <property type="evidence" value="ECO:0007669"/>
    <property type="project" value="RHEA"/>
</dbReference>
<accession>A0A4V6XVZ4</accession>
<keyword evidence="1" id="KW-0233">DNA recombination</keyword>
<evidence type="ECO:0000256" key="2">
    <source>
        <dbReference type="SAM" id="MobiDB-lite"/>
    </source>
</evidence>
<evidence type="ECO:0000313" key="6">
    <source>
        <dbReference type="EMBL" id="TKR72365.1"/>
    </source>
</evidence>
<dbReference type="GO" id="GO:0000723">
    <property type="term" value="P:telomere maintenance"/>
    <property type="evidence" value="ECO:0007669"/>
    <property type="project" value="InterPro"/>
</dbReference>
<comment type="similarity">
    <text evidence="1">Belongs to the helicase family.</text>
</comment>
<dbReference type="PANTHER" id="PTHR10492:SF57">
    <property type="entry name" value="ATP-DEPENDENT DNA HELICASE"/>
    <property type="match status" value="1"/>
</dbReference>
<sequence>MNTQSDSTSDETDVEEKQSSATAAHRPKRRRKRIVPQTSAERTRKYRRKKNSENEANLEAERKRKRSSRISESTEETEVRRNMDRIQHQTNRAIEQGTDKSNQIKLHDKERHRFVRHQSKKQNHLDNAPHYLGALNNQCPFCGALHFAGEYVCCSKGRVFLDPPKKLPQFLESLLFDYNNPKRFQFRENLLAYNSKVALASMQYDHVTQAAHGIQSMKVRGELHHMPSCIRPNNPNFPKFGNCYIYDVNSATDYRSFDTLGRSLDFNILKHLGEMVASCNPYAQCYKRMDEILMEQEALGSTREISKMRLKLIDAKGVDPHSLTFHPGVYEAPTCGNMIAVYYSCDAEQHIPKRGFKIYPRLDDHIPFEIKPYCRMIDALCYPLIHVYGEDSWQPDIAYVTPRPYIERMVELKENLLNEDTEIDWSFENEQEHVYPQGVEEQIGEIEESLIPLQSPSVQSDSEETDSDEDQPETFSKYHYEDHAEFVGPSTDIAEPILFQSNSNIMRETSAKLHCDEEVVFVERDGEIYPERRFANHESDSRLLSDHYPDSDNEEESTIERVSPGESRDQAFDGKFTNLLTSNDDDDLASLIAPLLDNEALDSDTTEIAVGSEPGQCKRKKRKTISLREYILFRCQHRKGWRNRITSTRKLGQLYMIDMLMRIAQQVGKGIEDHFTQHTKTTKKGFLNYMNNLALRQNRRVGAICVVPQHIPGSPRYLRNLFEKAVTLSNQLGHPDLFITFTASKDWKEIKENIPKGSTYADHPHLVAEVFKKKLNEFLKDTVGVRPEENASERNDRRERGKRRVFKGGCFRDVAWYVYSIEFQQRGLPHAHIVISLTDECKPKTPKDIDFLAQGELPIVPNQDHPEFDRISKLRQLVERHMIHRPCLGNNSSYCRVNCKPYWKLCSKRFPKPFENFSRMVDDDYAIHRRPDNGECSSKNAAATNQYVVSYNGELLYKYESHINVEIISNLHVLKYLYKYLFKGFNRALVETIERTAIDNGSAHGTIGSMTADNHILLPKDVKLPDGIIEDRNRKAKKLLIETMGKTHDDNGEPILVYNEVHMIEDMRAATSCEAGWQQSNYEMHHESHVVSTNYVHLPDEEGVIVEEGHEEELLNRINNQEIPSMLKAWFKINQNPPDNDSAELLKMLTFCDLPKHFIYNRRSGNWRRKKIINEDRIISRIKAVHPRYTELFAVRLLAMNKKFITSFDELRTVDNVICENFVEAAKKLHLMTDENEWIDAMKEAIDKEYPINVRRQFASILVFCCPKDPLKLWELFKTDMYDRNKKPEAQRQARALYHIRSILRAHNQDLRTFNLPDVNEDALHIVQDAPLDDDGSDHFLTATEMHEKAEATKAQLNLEQQEVFQNIMQRFTTEDDGQRLFFLNGSGGCGKTFLYNTLYYNFRDMHKHVLCVAHTGVAATLLCNGATVHSTFGLPLLVEQKMESKIDLASNRAEQLKSAKVILWDEAPMTDKRIFACIDRFLRVLHPDIDSPFGGVMVIAGGDWKQILPIVPNTLGNGVIDYTLKRSAYWSMFQQIHLTTNMRARADPEYAALIKDIGEGNLQDENDTVPLPSQLVASSEDEVLNFVFPFDEDWTNRSILTVNNKDSLRMNEEVLDRLPGSKKTYTSIDSATEERSFISIEPETYHKETPSGLSPHILNLKEGCEVMLLRNLNVATGLCNGTRLKVDKMFENYVRCIPVTKGERTADVVCIHRIPMTSTTDPEKVLQFTRLQFPLRLSYALTTNKSQGQTLQKVGLMLKEPVFTHGQLYVALSRVHCSDDIKVFNHDRSMNASNTRVHNVVYKEILS</sequence>
<feature type="compositionally biased region" description="Basic and acidic residues" evidence="2">
    <location>
        <begin position="77"/>
        <end position="87"/>
    </location>
</feature>
<dbReference type="OrthoDB" id="5864836at2759"/>
<dbReference type="PANTHER" id="PTHR10492">
    <property type="match status" value="1"/>
</dbReference>
<dbReference type="Pfam" id="PF14214">
    <property type="entry name" value="Helitron_like_N"/>
    <property type="match status" value="1"/>
</dbReference>
<dbReference type="GO" id="GO:0006281">
    <property type="term" value="P:DNA repair"/>
    <property type="evidence" value="ECO:0007669"/>
    <property type="project" value="UniProtKB-KW"/>
</dbReference>
<keyword evidence="1" id="KW-0378">Hydrolase</keyword>
<dbReference type="Proteomes" id="UP000298663">
    <property type="component" value="Unassembled WGS sequence"/>
</dbReference>
<feature type="region of interest" description="Disordered" evidence="2">
    <location>
        <begin position="1"/>
        <end position="96"/>
    </location>
</feature>
<dbReference type="GO" id="GO:0005524">
    <property type="term" value="F:ATP binding"/>
    <property type="evidence" value="ECO:0007669"/>
    <property type="project" value="UniProtKB-KW"/>
</dbReference>
<dbReference type="Gene3D" id="3.40.50.300">
    <property type="entry name" value="P-loop containing nucleotide triphosphate hydrolases"/>
    <property type="match status" value="1"/>
</dbReference>
<feature type="region of interest" description="Disordered" evidence="2">
    <location>
        <begin position="538"/>
        <end position="569"/>
    </location>
</feature>
<feature type="domain" description="DNA helicase Pif1-like 2B" evidence="5">
    <location>
        <begin position="1652"/>
        <end position="1687"/>
    </location>
</feature>
<feature type="region of interest" description="Disordered" evidence="2">
    <location>
        <begin position="453"/>
        <end position="473"/>
    </location>
</feature>
<keyword evidence="1" id="KW-0067">ATP-binding</keyword>
<reference evidence="6 7" key="2">
    <citation type="journal article" date="2019" name="G3 (Bethesda)">
        <title>Hybrid Assembly of the Genome of the Entomopathogenic Nematode Steinernema carpocapsae Identifies the X-Chromosome.</title>
        <authorList>
            <person name="Serra L."/>
            <person name="Macchietto M."/>
            <person name="Macias-Munoz A."/>
            <person name="McGill C.J."/>
            <person name="Rodriguez I.M."/>
            <person name="Rodriguez B."/>
            <person name="Murad R."/>
            <person name="Mortazavi A."/>
        </authorList>
    </citation>
    <scope>NUCLEOTIDE SEQUENCE [LARGE SCALE GENOMIC DNA]</scope>
    <source>
        <strain evidence="6 7">ALL</strain>
    </source>
</reference>
<keyword evidence="1" id="KW-0227">DNA damage</keyword>